<dbReference type="HOGENOM" id="CLU_1976595_0_0_2"/>
<name>L0JM01_NATP1</name>
<dbReference type="STRING" id="797303.Natpe_1484"/>
<dbReference type="eggNOG" id="arCOG02113">
    <property type="taxonomic scope" value="Archaea"/>
</dbReference>
<gene>
    <name evidence="1" type="ordered locus">Natpe_1484</name>
</gene>
<dbReference type="InterPro" id="IPR012440">
    <property type="entry name" value="DUF1641"/>
</dbReference>
<dbReference type="Pfam" id="PF07849">
    <property type="entry name" value="DUF1641"/>
    <property type="match status" value="1"/>
</dbReference>
<dbReference type="KEGG" id="npe:Natpe_1484"/>
<evidence type="ECO:0000313" key="2">
    <source>
        <dbReference type="Proteomes" id="UP000010843"/>
    </source>
</evidence>
<protein>
    <recommendedName>
        <fullName evidence="3">DUF1641 domain-containing protein</fullName>
    </recommendedName>
</protein>
<dbReference type="AlphaFoldDB" id="L0JM01"/>
<dbReference type="EMBL" id="CP003372">
    <property type="protein sequence ID" value="AGB31386.1"/>
    <property type="molecule type" value="Genomic_DNA"/>
</dbReference>
<proteinExistence type="predicted"/>
<sequence>MTDTAHRDWSCRRSVFTNGGETLFERSVSTAGSLQLRRYACCAMDDGMVTDLAATGTRLEEVADTAADDDVARTLGDLLEAVGEAGAEPADPVGPVGVAKALRDPDTQAGIGFLLALAKALGRATG</sequence>
<organism evidence="1 2">
    <name type="scientific">Natrinema pellirubrum (strain DSM 15624 / CIP 106293 / JCM 10476 / NCIMB 786 / 157)</name>
    <dbReference type="NCBI Taxonomy" id="797303"/>
    <lineage>
        <taxon>Archaea</taxon>
        <taxon>Methanobacteriati</taxon>
        <taxon>Methanobacteriota</taxon>
        <taxon>Stenosarchaea group</taxon>
        <taxon>Halobacteria</taxon>
        <taxon>Halobacteriales</taxon>
        <taxon>Natrialbaceae</taxon>
        <taxon>Natrinema</taxon>
    </lineage>
</organism>
<accession>L0JM01</accession>
<evidence type="ECO:0000313" key="1">
    <source>
        <dbReference type="EMBL" id="AGB31386.1"/>
    </source>
</evidence>
<evidence type="ECO:0008006" key="3">
    <source>
        <dbReference type="Google" id="ProtNLM"/>
    </source>
</evidence>
<reference evidence="2" key="1">
    <citation type="submission" date="2012-02" db="EMBL/GenBank/DDBJ databases">
        <title>Complete sequence of chromosome of Natrinema pellirubrum DSM 15624.</title>
        <authorList>
            <person name="Lucas S."/>
            <person name="Han J."/>
            <person name="Lapidus A."/>
            <person name="Cheng J.-F."/>
            <person name="Goodwin L."/>
            <person name="Pitluck S."/>
            <person name="Peters L."/>
            <person name="Teshima H."/>
            <person name="Detter J.C."/>
            <person name="Han C."/>
            <person name="Tapia R."/>
            <person name="Land M."/>
            <person name="Hauser L."/>
            <person name="Kyrpides N."/>
            <person name="Ivanova N."/>
            <person name="Pagani I."/>
            <person name="Sproer C."/>
            <person name="Anderson I."/>
            <person name="Woyke T."/>
        </authorList>
    </citation>
    <scope>NUCLEOTIDE SEQUENCE [LARGE SCALE GENOMIC DNA]</scope>
    <source>
        <strain evidence="2">DSM 15624 / JCM 10476 / NCIMB 786</strain>
    </source>
</reference>
<dbReference type="Proteomes" id="UP000010843">
    <property type="component" value="Chromosome"/>
</dbReference>